<accession>A0AAJ4AUV7</accession>
<dbReference type="Pfam" id="PF13676">
    <property type="entry name" value="TIR_2"/>
    <property type="match status" value="1"/>
</dbReference>
<name>A0AAJ4AUV7_PSESX</name>
<dbReference type="RefSeq" id="WP_024661155.1">
    <property type="nucleotide sequence ID" value="NZ_CP047267.1"/>
</dbReference>
<protein>
    <submittedName>
        <fullName evidence="2">TIR domain-containing protein</fullName>
    </submittedName>
</protein>
<organism evidence="2 3">
    <name type="scientific">Pseudomonas syringae UB303</name>
    <dbReference type="NCBI Taxonomy" id="1357287"/>
    <lineage>
        <taxon>Bacteria</taxon>
        <taxon>Pseudomonadati</taxon>
        <taxon>Pseudomonadota</taxon>
        <taxon>Gammaproteobacteria</taxon>
        <taxon>Pseudomonadales</taxon>
        <taxon>Pseudomonadaceae</taxon>
        <taxon>Pseudomonas</taxon>
        <taxon>Pseudomonas syringae</taxon>
    </lineage>
</organism>
<dbReference type="Gene3D" id="3.30.565.40">
    <property type="entry name" value="Fervidobacterium nodosum Rt17-B1 like"/>
    <property type="match status" value="1"/>
</dbReference>
<dbReference type="InterPro" id="IPR037126">
    <property type="entry name" value="PdaC/RsiV-like_sf"/>
</dbReference>
<dbReference type="EMBL" id="CP047267">
    <property type="protein sequence ID" value="QHF06003.1"/>
    <property type="molecule type" value="Genomic_DNA"/>
</dbReference>
<dbReference type="Gene3D" id="3.90.640.20">
    <property type="entry name" value="Heat-shock cognate protein, ATPase"/>
    <property type="match status" value="1"/>
</dbReference>
<dbReference type="InterPro" id="IPR000157">
    <property type="entry name" value="TIR_dom"/>
</dbReference>
<feature type="domain" description="TIR" evidence="1">
    <location>
        <begin position="1"/>
        <end position="132"/>
    </location>
</feature>
<dbReference type="AlphaFoldDB" id="A0AAJ4AUV7"/>
<reference evidence="2 3" key="1">
    <citation type="journal article" date="2014" name="Genome Announc.">
        <title>Draft Genome Sequences of a Phylogenetically Diverse Suite of Pseudomonas syringae Strains from Multiple Source Populations.</title>
        <authorList>
            <person name="Baltrus D.A."/>
            <person name="Yourstone S."/>
            <person name="Lind A."/>
            <person name="Guilbaud C."/>
            <person name="Sands D.C."/>
            <person name="Jones C.D."/>
            <person name="Morris C.E."/>
            <person name="Dangl J.L."/>
        </authorList>
    </citation>
    <scope>NUCLEOTIDE SEQUENCE [LARGE SCALE GENOMIC DNA]</scope>
    <source>
        <strain evidence="2 3">UB303</strain>
    </source>
</reference>
<dbReference type="PROSITE" id="PS50104">
    <property type="entry name" value="TIR"/>
    <property type="match status" value="1"/>
</dbReference>
<dbReference type="Proteomes" id="UP000464688">
    <property type="component" value="Chromosome"/>
</dbReference>
<gene>
    <name evidence="2" type="ORF">N026_00170</name>
</gene>
<evidence type="ECO:0000313" key="3">
    <source>
        <dbReference type="Proteomes" id="UP000464688"/>
    </source>
</evidence>
<dbReference type="Gene3D" id="3.40.50.10140">
    <property type="entry name" value="Toll/interleukin-1 receptor homology (TIR) domain"/>
    <property type="match status" value="1"/>
</dbReference>
<proteinExistence type="predicted"/>
<dbReference type="Pfam" id="PF11738">
    <property type="entry name" value="DUF3298"/>
    <property type="match status" value="1"/>
</dbReference>
<dbReference type="InterPro" id="IPR035897">
    <property type="entry name" value="Toll_tir_struct_dom_sf"/>
</dbReference>
<dbReference type="InterPro" id="IPR021729">
    <property type="entry name" value="DUF3298"/>
</dbReference>
<evidence type="ECO:0000313" key="2">
    <source>
        <dbReference type="EMBL" id="QHF06003.1"/>
    </source>
</evidence>
<dbReference type="SUPFAM" id="SSF52200">
    <property type="entry name" value="Toll/Interleukin receptor TIR domain"/>
    <property type="match status" value="1"/>
</dbReference>
<evidence type="ECO:0000259" key="1">
    <source>
        <dbReference type="PROSITE" id="PS50104"/>
    </source>
</evidence>
<sequence length="386" mass="43909">MSLKIFVSYAKEDRLQALKYYDLLVHDGMVPWIDVKHILPGQNWEAEIDKAFLEANVVMLLLSNKSVNKRGFVQREANDAIERLRYKQPTDIYVLPLLLEQCEVPTHISGRLQYIDLTTTGAWIQVQASLQLAAEQQSIEIKHGSNAGPFKVFSEQLKDYWEGAPGHDIKIEYPRFESASLKSAAEELSLYFGGRATLGLIKSRQKPWDQQKDLFPETGGYISLNGRWDGFGVVHATDEILSLMYEVSWYGAGAAHPNSHFETYNFSLHERLLLLSLDDFFCDHTAALQRISELCIAELCREYWRRTGEKPGEDQVEWFTNGAAGTEENLSAFTVGANHFTFLFAPYQVSSYADGRWSVEISFYDLLEFLKPDGPHTYAAVRLGLE</sequence>
<dbReference type="GO" id="GO:0007165">
    <property type="term" value="P:signal transduction"/>
    <property type="evidence" value="ECO:0007669"/>
    <property type="project" value="InterPro"/>
</dbReference>